<accession>A0ABW7FN70</accession>
<name>A0ABW7FN70_9BURK</name>
<dbReference type="Gene3D" id="3.30.70.920">
    <property type="match status" value="1"/>
</dbReference>
<dbReference type="RefSeq" id="WP_394400346.1">
    <property type="nucleotide sequence ID" value="NZ_JBIGHW010000012.1"/>
</dbReference>
<organism evidence="1 2">
    <name type="scientific">Pelomonas margarita</name>
    <dbReference type="NCBI Taxonomy" id="3299031"/>
    <lineage>
        <taxon>Bacteria</taxon>
        <taxon>Pseudomonadati</taxon>
        <taxon>Pseudomonadota</taxon>
        <taxon>Betaproteobacteria</taxon>
        <taxon>Burkholderiales</taxon>
        <taxon>Sphaerotilaceae</taxon>
        <taxon>Roseateles</taxon>
    </lineage>
</organism>
<reference evidence="1 2" key="1">
    <citation type="submission" date="2024-08" db="EMBL/GenBank/DDBJ databases">
        <authorList>
            <person name="Lu H."/>
        </authorList>
    </citation>
    <scope>NUCLEOTIDE SEQUENCE [LARGE SCALE GENOMIC DNA]</scope>
    <source>
        <strain evidence="1 2">LKC17W</strain>
    </source>
</reference>
<protein>
    <submittedName>
        <fullName evidence="1">Chaperone NapD</fullName>
    </submittedName>
</protein>
<keyword evidence="2" id="KW-1185">Reference proteome</keyword>
<evidence type="ECO:0000313" key="1">
    <source>
        <dbReference type="EMBL" id="MFG6442771.1"/>
    </source>
</evidence>
<dbReference type="EMBL" id="JBIGHW010000012">
    <property type="protein sequence ID" value="MFG6442771.1"/>
    <property type="molecule type" value="Genomic_DNA"/>
</dbReference>
<dbReference type="InterPro" id="IPR005623">
    <property type="entry name" value="Chaperone_NapD_NO3_reduct"/>
</dbReference>
<comment type="caution">
    <text evidence="1">The sequence shown here is derived from an EMBL/GenBank/DDBJ whole genome shotgun (WGS) entry which is preliminary data.</text>
</comment>
<proteinExistence type="predicted"/>
<dbReference type="Pfam" id="PF03927">
    <property type="entry name" value="NapD"/>
    <property type="match status" value="1"/>
</dbReference>
<gene>
    <name evidence="1" type="ORF">ACG0Z3_18945</name>
</gene>
<evidence type="ECO:0000313" key="2">
    <source>
        <dbReference type="Proteomes" id="UP001606301"/>
    </source>
</evidence>
<sequence>MSVLGVVARVRPEDLPEILDRLAGSPGVELAGNPGDGRLVLVIEDSPGCTAAARLGELAEWPPMLSTSLVYEYSGPDSPAAHAPVTHWRSPLRDIAADRPAAA</sequence>
<dbReference type="Proteomes" id="UP001606301">
    <property type="component" value="Unassembled WGS sequence"/>
</dbReference>